<keyword evidence="1" id="KW-0732">Signal</keyword>
<feature type="transmembrane region" description="Helical" evidence="5">
    <location>
        <begin position="569"/>
        <end position="590"/>
    </location>
</feature>
<dbReference type="Pfam" id="PF03160">
    <property type="entry name" value="Calx-beta"/>
    <property type="match status" value="1"/>
</dbReference>
<reference evidence="7" key="1">
    <citation type="submission" date="2023-08" db="EMBL/GenBank/DDBJ databases">
        <authorList>
            <person name="Chen Y."/>
            <person name="Shah S."/>
            <person name="Dougan E. K."/>
            <person name="Thang M."/>
            <person name="Chan C."/>
        </authorList>
    </citation>
    <scope>NUCLEOTIDE SEQUENCE</scope>
</reference>
<feature type="transmembrane region" description="Helical" evidence="5">
    <location>
        <begin position="326"/>
        <end position="353"/>
    </location>
</feature>
<evidence type="ECO:0000313" key="7">
    <source>
        <dbReference type="EMBL" id="CAJ1387569.1"/>
    </source>
</evidence>
<keyword evidence="5" id="KW-1133">Transmembrane helix</keyword>
<organism evidence="7 8">
    <name type="scientific">Effrenium voratum</name>
    <dbReference type="NCBI Taxonomy" id="2562239"/>
    <lineage>
        <taxon>Eukaryota</taxon>
        <taxon>Sar</taxon>
        <taxon>Alveolata</taxon>
        <taxon>Dinophyceae</taxon>
        <taxon>Suessiales</taxon>
        <taxon>Symbiodiniaceae</taxon>
        <taxon>Effrenium</taxon>
    </lineage>
</organism>
<feature type="transmembrane region" description="Helical" evidence="5">
    <location>
        <begin position="57"/>
        <end position="76"/>
    </location>
</feature>
<keyword evidence="2" id="KW-0677">Repeat</keyword>
<feature type="region of interest" description="Disordered" evidence="4">
    <location>
        <begin position="969"/>
        <end position="997"/>
    </location>
</feature>
<dbReference type="GO" id="GO:0016020">
    <property type="term" value="C:membrane"/>
    <property type="evidence" value="ECO:0007669"/>
    <property type="project" value="InterPro"/>
</dbReference>
<feature type="transmembrane region" description="Helical" evidence="5">
    <location>
        <begin position="478"/>
        <end position="496"/>
    </location>
</feature>
<evidence type="ECO:0000256" key="1">
    <source>
        <dbReference type="ARBA" id="ARBA00022729"/>
    </source>
</evidence>
<sequence length="997" mass="111295">MLLTESLRFSRKGHVVSMARRRLWLLALVTLLWAAAPICWAIFPPEKKQPRMASKGVAVLAGVGIVLFWEAFCTVFSNDRPTILAELFNFLLCRRRHFAQPEKREAVASILYHKMDEFTMIRNPTSHFWSCRAVSREFPNSPNNKSEAGPMAIWELEESSAGPRGFVPRSEGSVIFFADHTLAIEPGTKVAEVVLLRVGNLSTEVRADLATIDGTAYAGSSYKASKQRVAFAPNSSSATFSIELLDCPLGSHRFFVAHVEAVHGNATMGSSSFTRIRLLPEGLWPPGARQEDLDARAQGRGKSRLARIRLVFAFGRQLFKRRGMKFWYVVTSICWLDFHRVVLNTLLLSYALYDFCLTNTDFVIACQRLPMIVLAKLALVCVDRFASHVKSTESGGLSSTCFLQELLIHQYLQSTDDTIELGKFLHMLSDTVPESVTYGYKTVYELVHCLVTMVLSITMALLVPMLKGKTPSVDSLQPLIWILVPLHWTFVVGFWMRQPSFNYLALRTRDADIEKNGAMIDLLYCRQWLRAYDNAYPVQHVRSAFDEACSYFCQQRSDFFAYKSDTQWVARYFGEMTKIFGILFGGYAALQNLHTGEGQMTLGRFTVFVSLYSIIIDVIYMFIDAWDGILYAEILVEELCQFANTSAASKKSESESSESRPKRLHPQRSMIAEHPLIMGRFQLKLSSVDFYFTASATKACTLLELPLGQSYGIRTYSDASSLRRRACEVLGGMRVPSVRNQLGCAKQLLLKPPVSIASGSVLENLLSNAAAWVRASDVMALLALLGIPIPAPKGVQVMHGPAAELLKRLVSSSGFTGNTRSFRHFETHCERFRERCFTSDFCVLSTTAEAEDVLQPSEKHLFDLARGLLADPEVLIVHDMLNVMPLPLAQNALLIMSFWQRLGGFKGFVLAFEGAFVVPEGYPEWLTPAGGLQRTLLVSESSIVCAGLNMTCQIDSWLIIQPGGSLEIGGPEEIGDEDEPTAALSLERRRDTAPAEL</sequence>
<feature type="domain" description="Calx-beta" evidence="6">
    <location>
        <begin position="173"/>
        <end position="246"/>
    </location>
</feature>
<dbReference type="InterPro" id="IPR038081">
    <property type="entry name" value="CalX-like_sf"/>
</dbReference>
<evidence type="ECO:0000259" key="6">
    <source>
        <dbReference type="Pfam" id="PF03160"/>
    </source>
</evidence>
<dbReference type="Gene3D" id="2.60.40.2030">
    <property type="match status" value="1"/>
</dbReference>
<evidence type="ECO:0000313" key="8">
    <source>
        <dbReference type="Proteomes" id="UP001178507"/>
    </source>
</evidence>
<proteinExistence type="predicted"/>
<evidence type="ECO:0000256" key="4">
    <source>
        <dbReference type="SAM" id="MobiDB-lite"/>
    </source>
</evidence>
<feature type="transmembrane region" description="Helical" evidence="5">
    <location>
        <begin position="443"/>
        <end position="466"/>
    </location>
</feature>
<protein>
    <recommendedName>
        <fullName evidence="6">Calx-beta domain-containing protein</fullName>
    </recommendedName>
</protein>
<evidence type="ECO:0000256" key="3">
    <source>
        <dbReference type="ARBA" id="ARBA00022837"/>
    </source>
</evidence>
<dbReference type="AlphaFoldDB" id="A0AA36IH90"/>
<feature type="compositionally biased region" description="Basic and acidic residues" evidence="4">
    <location>
        <begin position="986"/>
        <end position="997"/>
    </location>
</feature>
<feature type="transmembrane region" description="Helical" evidence="5">
    <location>
        <begin position="602"/>
        <end position="623"/>
    </location>
</feature>
<dbReference type="SUPFAM" id="SSF141072">
    <property type="entry name" value="CalX-like"/>
    <property type="match status" value="1"/>
</dbReference>
<dbReference type="EMBL" id="CAUJNA010001540">
    <property type="protein sequence ID" value="CAJ1387569.1"/>
    <property type="molecule type" value="Genomic_DNA"/>
</dbReference>
<dbReference type="InterPro" id="IPR003644">
    <property type="entry name" value="Calx_beta"/>
</dbReference>
<gene>
    <name evidence="7" type="ORF">EVOR1521_LOCUS13622</name>
</gene>
<keyword evidence="5" id="KW-0472">Membrane</keyword>
<keyword evidence="3" id="KW-0106">Calcium</keyword>
<keyword evidence="5" id="KW-0812">Transmembrane</keyword>
<name>A0AA36IH90_9DINO</name>
<comment type="caution">
    <text evidence="7">The sequence shown here is derived from an EMBL/GenBank/DDBJ whole genome shotgun (WGS) entry which is preliminary data.</text>
</comment>
<accession>A0AA36IH90</accession>
<dbReference type="GO" id="GO:0007154">
    <property type="term" value="P:cell communication"/>
    <property type="evidence" value="ECO:0007669"/>
    <property type="project" value="InterPro"/>
</dbReference>
<evidence type="ECO:0000256" key="5">
    <source>
        <dbReference type="SAM" id="Phobius"/>
    </source>
</evidence>
<evidence type="ECO:0000256" key="2">
    <source>
        <dbReference type="ARBA" id="ARBA00022737"/>
    </source>
</evidence>
<keyword evidence="8" id="KW-1185">Reference proteome</keyword>
<dbReference type="Proteomes" id="UP001178507">
    <property type="component" value="Unassembled WGS sequence"/>
</dbReference>